<evidence type="ECO:0000256" key="4">
    <source>
        <dbReference type="ARBA" id="ARBA00022723"/>
    </source>
</evidence>
<dbReference type="Proteomes" id="UP001302978">
    <property type="component" value="Chromosome"/>
</dbReference>
<dbReference type="Gene3D" id="1.20.1540.10">
    <property type="entry name" value="Rhomboid-like"/>
    <property type="match status" value="1"/>
</dbReference>
<evidence type="ECO:0000256" key="2">
    <source>
        <dbReference type="ARBA" id="ARBA00009045"/>
    </source>
</evidence>
<dbReference type="PANTHER" id="PTHR43731">
    <property type="entry name" value="RHOMBOID PROTEASE"/>
    <property type="match status" value="1"/>
</dbReference>
<reference evidence="12 13" key="1">
    <citation type="submission" date="2023-07" db="EMBL/GenBank/DDBJ databases">
        <title>Closed genoem sequence of Methanomicrococcus sp. Hf6.</title>
        <authorList>
            <person name="Poehlein A."/>
            <person name="Protasov E."/>
            <person name="Platt K."/>
            <person name="Reeh H."/>
            <person name="Daniel R."/>
            <person name="Brune A."/>
        </authorList>
    </citation>
    <scope>NUCLEOTIDE SEQUENCE [LARGE SCALE GENOMIC DNA]</scope>
    <source>
        <strain evidence="12 13">Hf6</strain>
    </source>
</reference>
<protein>
    <submittedName>
        <fullName evidence="12">Rhomboid protease GlpG</fullName>
        <ecNumber evidence="12">3.4.21.105</ecNumber>
    </submittedName>
</protein>
<dbReference type="GeneID" id="85196059"/>
<evidence type="ECO:0000256" key="9">
    <source>
        <dbReference type="ARBA" id="ARBA00023136"/>
    </source>
</evidence>
<feature type="transmembrane region" description="Helical" evidence="10">
    <location>
        <begin position="185"/>
        <end position="204"/>
    </location>
</feature>
<dbReference type="SUPFAM" id="SSF118310">
    <property type="entry name" value="AN1-like Zinc finger"/>
    <property type="match status" value="1"/>
</dbReference>
<dbReference type="InterPro" id="IPR022764">
    <property type="entry name" value="Peptidase_S54_rhomboid_dom"/>
</dbReference>
<dbReference type="KEGG" id="mehf:MmiHf6_14620"/>
<feature type="transmembrane region" description="Helical" evidence="10">
    <location>
        <begin position="210"/>
        <end position="229"/>
    </location>
</feature>
<evidence type="ECO:0000313" key="13">
    <source>
        <dbReference type="Proteomes" id="UP001302978"/>
    </source>
</evidence>
<keyword evidence="12" id="KW-0645">Protease</keyword>
<evidence type="ECO:0000256" key="3">
    <source>
        <dbReference type="ARBA" id="ARBA00022692"/>
    </source>
</evidence>
<dbReference type="SMART" id="SM00154">
    <property type="entry name" value="ZnF_AN1"/>
    <property type="match status" value="1"/>
</dbReference>
<evidence type="ECO:0000313" key="12">
    <source>
        <dbReference type="EMBL" id="WNY24133.1"/>
    </source>
</evidence>
<gene>
    <name evidence="12" type="primary">glpG</name>
    <name evidence="12" type="ORF">MmiHf6_14620</name>
</gene>
<dbReference type="SUPFAM" id="SSF144091">
    <property type="entry name" value="Rhomboid-like"/>
    <property type="match status" value="1"/>
</dbReference>
<dbReference type="InterPro" id="IPR000058">
    <property type="entry name" value="Znf_AN1"/>
</dbReference>
<keyword evidence="9 10" id="KW-0472">Membrane</keyword>
<evidence type="ECO:0000256" key="8">
    <source>
        <dbReference type="ARBA" id="ARBA00022989"/>
    </source>
</evidence>
<organism evidence="12 13">
    <name type="scientific">Methanimicrococcus hongohii</name>
    <dbReference type="NCBI Taxonomy" id="3028295"/>
    <lineage>
        <taxon>Archaea</taxon>
        <taxon>Methanobacteriati</taxon>
        <taxon>Methanobacteriota</taxon>
        <taxon>Stenosarchaea group</taxon>
        <taxon>Methanomicrobia</taxon>
        <taxon>Methanosarcinales</taxon>
        <taxon>Methanosarcinaceae</taxon>
        <taxon>Methanimicrococcus</taxon>
    </lineage>
</organism>
<feature type="transmembrane region" description="Helical" evidence="10">
    <location>
        <begin position="236"/>
        <end position="258"/>
    </location>
</feature>
<name>A0AA96V1G9_9EURY</name>
<dbReference type="GO" id="GO:0008270">
    <property type="term" value="F:zinc ion binding"/>
    <property type="evidence" value="ECO:0007669"/>
    <property type="project" value="UniProtKB-KW"/>
</dbReference>
<dbReference type="EMBL" id="CP131059">
    <property type="protein sequence ID" value="WNY24133.1"/>
    <property type="molecule type" value="Genomic_DNA"/>
</dbReference>
<dbReference type="Pfam" id="PF01694">
    <property type="entry name" value="Rhomboid"/>
    <property type="match status" value="1"/>
</dbReference>
<keyword evidence="7" id="KW-0862">Zinc</keyword>
<keyword evidence="8 10" id="KW-1133">Transmembrane helix</keyword>
<dbReference type="AlphaFoldDB" id="A0AA96V1G9"/>
<comment type="subcellular location">
    <subcellularLocation>
        <location evidence="1">Membrane</location>
        <topology evidence="1">Multi-pass membrane protein</topology>
    </subcellularLocation>
</comment>
<keyword evidence="6 12" id="KW-0378">Hydrolase</keyword>
<feature type="transmembrane region" description="Helical" evidence="10">
    <location>
        <begin position="264"/>
        <end position="284"/>
    </location>
</feature>
<feature type="domain" description="AN1-type" evidence="11">
    <location>
        <begin position="4"/>
        <end position="41"/>
    </location>
</feature>
<keyword evidence="4" id="KW-0479">Metal-binding</keyword>
<evidence type="ECO:0000256" key="5">
    <source>
        <dbReference type="ARBA" id="ARBA00022771"/>
    </source>
</evidence>
<feature type="transmembrane region" description="Helical" evidence="10">
    <location>
        <begin position="149"/>
        <end position="173"/>
    </location>
</feature>
<accession>A0AA96V1G9</accession>
<evidence type="ECO:0000256" key="7">
    <source>
        <dbReference type="ARBA" id="ARBA00022833"/>
    </source>
</evidence>
<keyword evidence="13" id="KW-1185">Reference proteome</keyword>
<proteinExistence type="inferred from homology"/>
<dbReference type="InterPro" id="IPR035952">
    <property type="entry name" value="Rhomboid-like_sf"/>
</dbReference>
<dbReference type="InterPro" id="IPR035896">
    <property type="entry name" value="AN1-like_Znf"/>
</dbReference>
<dbReference type="PANTHER" id="PTHR43731:SF14">
    <property type="entry name" value="PRESENILIN-ASSOCIATED RHOMBOID-LIKE PROTEIN, MITOCHONDRIAL"/>
    <property type="match status" value="1"/>
</dbReference>
<keyword evidence="3 10" id="KW-0812">Transmembrane</keyword>
<dbReference type="GO" id="GO:0004252">
    <property type="term" value="F:serine-type endopeptidase activity"/>
    <property type="evidence" value="ECO:0007669"/>
    <property type="project" value="InterPro"/>
</dbReference>
<evidence type="ECO:0000256" key="6">
    <source>
        <dbReference type="ARBA" id="ARBA00022801"/>
    </source>
</evidence>
<dbReference type="GO" id="GO:0016020">
    <property type="term" value="C:membrane"/>
    <property type="evidence" value="ECO:0007669"/>
    <property type="project" value="UniProtKB-SubCell"/>
</dbReference>
<evidence type="ECO:0000256" key="10">
    <source>
        <dbReference type="SAM" id="Phobius"/>
    </source>
</evidence>
<dbReference type="Gene3D" id="4.10.1110.10">
    <property type="entry name" value="AN1-like Zinc finger"/>
    <property type="match status" value="1"/>
</dbReference>
<dbReference type="InterPro" id="IPR050925">
    <property type="entry name" value="Rhomboid_protease_S54"/>
</dbReference>
<dbReference type="EC" id="3.4.21.105" evidence="12"/>
<comment type="similarity">
    <text evidence="2">Belongs to the peptidase S54 family.</text>
</comment>
<evidence type="ECO:0000256" key="1">
    <source>
        <dbReference type="ARBA" id="ARBA00004141"/>
    </source>
</evidence>
<sequence>MTKCQACGKEETAQEICSVCGKTYCSDHISRQNHNCFVDPRGVNMGGRTRVYTGTYGTGAAKETNPPKADYYDTDQFEQRHGYTAARSPPLWKKILNSPTYIIIIICVILQLVALGAIIFNNSALAFIYNSLVLYSSFDYILARPWTLITHMFLHSPTDIFHLLFNMITLYFFGRYLEQIIGKKSFVLMYLVSGVVAAIGFILLEGNTGVGLVGASGAIYGVLGAVTVINPNLKVFVYFIPMKIKYMIVIFVIISLMFMGDGSMIAHAAHLSGIVIGLAFGYYYRNKLREKTRQGYY</sequence>
<dbReference type="GO" id="GO:0006508">
    <property type="term" value="P:proteolysis"/>
    <property type="evidence" value="ECO:0007669"/>
    <property type="project" value="UniProtKB-KW"/>
</dbReference>
<keyword evidence="5" id="KW-0863">Zinc-finger</keyword>
<evidence type="ECO:0000259" key="11">
    <source>
        <dbReference type="SMART" id="SM00154"/>
    </source>
</evidence>
<dbReference type="RefSeq" id="WP_316557308.1">
    <property type="nucleotide sequence ID" value="NZ_CP131059.1"/>
</dbReference>
<feature type="transmembrane region" description="Helical" evidence="10">
    <location>
        <begin position="101"/>
        <end position="129"/>
    </location>
</feature>